<dbReference type="SUPFAM" id="SSF117839">
    <property type="entry name" value="WWE domain"/>
    <property type="match status" value="1"/>
</dbReference>
<dbReference type="Proteomes" id="UP001153269">
    <property type="component" value="Unassembled WGS sequence"/>
</dbReference>
<gene>
    <name evidence="4" type="ORF">PLEPLA_LOCUS4659</name>
</gene>
<name>A0A9N7Y8R5_PLEPL</name>
<evidence type="ECO:0000256" key="2">
    <source>
        <dbReference type="SAM" id="MobiDB-lite"/>
    </source>
</evidence>
<dbReference type="InterPro" id="IPR018123">
    <property type="entry name" value="WWE-dom_subgr"/>
</dbReference>
<dbReference type="PROSITE" id="PS50918">
    <property type="entry name" value="WWE"/>
    <property type="match status" value="1"/>
</dbReference>
<proteinExistence type="predicted"/>
<feature type="region of interest" description="Disordered" evidence="2">
    <location>
        <begin position="213"/>
        <end position="235"/>
    </location>
</feature>
<dbReference type="Gene3D" id="3.30.720.50">
    <property type="match status" value="1"/>
</dbReference>
<keyword evidence="5" id="KW-1185">Reference proteome</keyword>
<comment type="pathway">
    <text evidence="1">Protein modification; protein ubiquitination.</text>
</comment>
<dbReference type="InterPro" id="IPR037197">
    <property type="entry name" value="WWE_dom_sf"/>
</dbReference>
<feature type="domain" description="WWE" evidence="3">
    <location>
        <begin position="14"/>
        <end position="97"/>
    </location>
</feature>
<accession>A0A9N7Y8R5</accession>
<evidence type="ECO:0000259" key="3">
    <source>
        <dbReference type="PROSITE" id="PS50918"/>
    </source>
</evidence>
<dbReference type="Pfam" id="PF02825">
    <property type="entry name" value="WWE"/>
    <property type="match status" value="1"/>
</dbReference>
<evidence type="ECO:0000313" key="4">
    <source>
        <dbReference type="EMBL" id="CAB1416866.1"/>
    </source>
</evidence>
<protein>
    <recommendedName>
        <fullName evidence="3">WWE domain-containing protein</fullName>
    </recommendedName>
</protein>
<comment type="caution">
    <text evidence="4">The sequence shown here is derived from an EMBL/GenBank/DDBJ whole genome shotgun (WGS) entry which is preliminary data.</text>
</comment>
<reference evidence="4" key="1">
    <citation type="submission" date="2020-03" db="EMBL/GenBank/DDBJ databases">
        <authorList>
            <person name="Weist P."/>
        </authorList>
    </citation>
    <scope>NUCLEOTIDE SEQUENCE</scope>
</reference>
<dbReference type="EMBL" id="CADEAL010000229">
    <property type="protein sequence ID" value="CAB1416866.1"/>
    <property type="molecule type" value="Genomic_DNA"/>
</dbReference>
<dbReference type="SMART" id="SM00678">
    <property type="entry name" value="WWE"/>
    <property type="match status" value="1"/>
</dbReference>
<dbReference type="InterPro" id="IPR004170">
    <property type="entry name" value="WWE_dom"/>
</dbReference>
<dbReference type="GO" id="GO:0008270">
    <property type="term" value="F:zinc ion binding"/>
    <property type="evidence" value="ECO:0007669"/>
    <property type="project" value="InterPro"/>
</dbReference>
<sequence length="254" mass="27416">MARPGSGLLVPVNGLGYPPQNLARVVVWEWLNEHGRCRPYSAAVCHHIENVLKGDARGTVVLGQVDAQLSAYVIDLQSMHQFRQDTAITVARPDVYRSSLPRWACYLPSRLGQQGLTDSSPDTCAPPPSFLPGLSSSSAPVPQTCADLRSATAIDTSSHEAPATFQAVVILLQPRLRKGSVELWTGEEEGGDLLEVRREEEQKARWSVFLMESDSQAGGRDNNTGKSVRCAHGPAPSLSHSLATVQASIQGLKV</sequence>
<evidence type="ECO:0000256" key="1">
    <source>
        <dbReference type="ARBA" id="ARBA00004906"/>
    </source>
</evidence>
<organism evidence="4 5">
    <name type="scientific">Pleuronectes platessa</name>
    <name type="common">European plaice</name>
    <dbReference type="NCBI Taxonomy" id="8262"/>
    <lineage>
        <taxon>Eukaryota</taxon>
        <taxon>Metazoa</taxon>
        <taxon>Chordata</taxon>
        <taxon>Craniata</taxon>
        <taxon>Vertebrata</taxon>
        <taxon>Euteleostomi</taxon>
        <taxon>Actinopterygii</taxon>
        <taxon>Neopterygii</taxon>
        <taxon>Teleostei</taxon>
        <taxon>Neoteleostei</taxon>
        <taxon>Acanthomorphata</taxon>
        <taxon>Carangaria</taxon>
        <taxon>Pleuronectiformes</taxon>
        <taxon>Pleuronectoidei</taxon>
        <taxon>Pleuronectidae</taxon>
        <taxon>Pleuronectes</taxon>
    </lineage>
</organism>
<evidence type="ECO:0000313" key="5">
    <source>
        <dbReference type="Proteomes" id="UP001153269"/>
    </source>
</evidence>
<dbReference type="AlphaFoldDB" id="A0A9N7Y8R5"/>
<feature type="compositionally biased region" description="Polar residues" evidence="2">
    <location>
        <begin position="213"/>
        <end position="226"/>
    </location>
</feature>